<dbReference type="Gene3D" id="3.40.50.10810">
    <property type="entry name" value="Tandem AAA-ATPase domain"/>
    <property type="match status" value="1"/>
</dbReference>
<evidence type="ECO:0000313" key="4">
    <source>
        <dbReference type="Proteomes" id="UP001168821"/>
    </source>
</evidence>
<evidence type="ECO:0000256" key="1">
    <source>
        <dbReference type="SAM" id="MobiDB-lite"/>
    </source>
</evidence>
<dbReference type="InterPro" id="IPR000330">
    <property type="entry name" value="SNF2_N"/>
</dbReference>
<dbReference type="SUPFAM" id="SSF52540">
    <property type="entry name" value="P-loop containing nucleoside triphosphate hydrolases"/>
    <property type="match status" value="1"/>
</dbReference>
<dbReference type="SMART" id="SM00487">
    <property type="entry name" value="DEXDc"/>
    <property type="match status" value="1"/>
</dbReference>
<dbReference type="Pfam" id="PF00176">
    <property type="entry name" value="SNF2-rel_dom"/>
    <property type="match status" value="1"/>
</dbReference>
<evidence type="ECO:0000313" key="3">
    <source>
        <dbReference type="EMBL" id="KAJ3616189.1"/>
    </source>
</evidence>
<proteinExistence type="predicted"/>
<dbReference type="AlphaFoldDB" id="A0AA38HHT1"/>
<feature type="region of interest" description="Disordered" evidence="1">
    <location>
        <begin position="1"/>
        <end position="31"/>
    </location>
</feature>
<gene>
    <name evidence="3" type="ORF">Zmor_012013</name>
</gene>
<dbReference type="EMBL" id="JALNTZ010003707">
    <property type="protein sequence ID" value="KAJ3616189.1"/>
    <property type="molecule type" value="Genomic_DNA"/>
</dbReference>
<sequence>MEETQLASRKRTGGSQSADRSSNFQAMNPIRRHRGQDRRMLTFSCGQIKAEWIGLGKTLQCVSLVYTLLKQGPEGKPTIESCVIASPASLVKNWANEFQKWLGLRVSCLTVDGGSKAQIASKLQTFVSQSGNSLMRAGLLSPPFPHGPGSGRRRLYSLLVISYETLRTHGSVLASRPLGLIICDEGHRLKNMQNQTYQALDALQTKRRIIVSGTPIQNDLTEYYSLLNFVNPSLLGTPNEFRKNFANVIERGRDSLATEEEKLFGQEKLNDVTTFKI</sequence>
<dbReference type="InterPro" id="IPR050496">
    <property type="entry name" value="SNF2_RAD54_helicase_repair"/>
</dbReference>
<dbReference type="GO" id="GO:0005524">
    <property type="term" value="F:ATP binding"/>
    <property type="evidence" value="ECO:0007669"/>
    <property type="project" value="InterPro"/>
</dbReference>
<dbReference type="PANTHER" id="PTHR45629">
    <property type="entry name" value="SNF2/RAD54 FAMILY MEMBER"/>
    <property type="match status" value="1"/>
</dbReference>
<accession>A0AA38HHT1</accession>
<dbReference type="InterPro" id="IPR027417">
    <property type="entry name" value="P-loop_NTPase"/>
</dbReference>
<dbReference type="InterPro" id="IPR014001">
    <property type="entry name" value="Helicase_ATP-bd"/>
</dbReference>
<feature type="domain" description="Helicase ATP-binding" evidence="2">
    <location>
        <begin position="54"/>
        <end position="233"/>
    </location>
</feature>
<evidence type="ECO:0000259" key="2">
    <source>
        <dbReference type="PROSITE" id="PS51192"/>
    </source>
</evidence>
<dbReference type="InterPro" id="IPR038718">
    <property type="entry name" value="SNF2-like_sf"/>
</dbReference>
<dbReference type="Proteomes" id="UP001168821">
    <property type="component" value="Unassembled WGS sequence"/>
</dbReference>
<dbReference type="PANTHER" id="PTHR45629:SF7">
    <property type="entry name" value="DNA EXCISION REPAIR PROTEIN ERCC-6-RELATED"/>
    <property type="match status" value="1"/>
</dbReference>
<dbReference type="GO" id="GO:0045003">
    <property type="term" value="P:double-strand break repair via synthesis-dependent strand annealing"/>
    <property type="evidence" value="ECO:0007669"/>
    <property type="project" value="TreeGrafter"/>
</dbReference>
<dbReference type="PROSITE" id="PS51192">
    <property type="entry name" value="HELICASE_ATP_BIND_1"/>
    <property type="match status" value="1"/>
</dbReference>
<feature type="compositionally biased region" description="Polar residues" evidence="1">
    <location>
        <begin position="13"/>
        <end position="26"/>
    </location>
</feature>
<dbReference type="GO" id="GO:0005634">
    <property type="term" value="C:nucleus"/>
    <property type="evidence" value="ECO:0007669"/>
    <property type="project" value="TreeGrafter"/>
</dbReference>
<dbReference type="GO" id="GO:0015616">
    <property type="term" value="F:DNA translocase activity"/>
    <property type="evidence" value="ECO:0007669"/>
    <property type="project" value="TreeGrafter"/>
</dbReference>
<reference evidence="3" key="1">
    <citation type="journal article" date="2023" name="G3 (Bethesda)">
        <title>Whole genome assemblies of Zophobas morio and Tenebrio molitor.</title>
        <authorList>
            <person name="Kaur S."/>
            <person name="Stinson S.A."/>
            <person name="diCenzo G.C."/>
        </authorList>
    </citation>
    <scope>NUCLEOTIDE SEQUENCE</scope>
    <source>
        <strain evidence="3">QUZm001</strain>
    </source>
</reference>
<dbReference type="GO" id="GO:0007131">
    <property type="term" value="P:reciprocal meiotic recombination"/>
    <property type="evidence" value="ECO:0007669"/>
    <property type="project" value="TreeGrafter"/>
</dbReference>
<organism evidence="3 4">
    <name type="scientific">Zophobas morio</name>
    <dbReference type="NCBI Taxonomy" id="2755281"/>
    <lineage>
        <taxon>Eukaryota</taxon>
        <taxon>Metazoa</taxon>
        <taxon>Ecdysozoa</taxon>
        <taxon>Arthropoda</taxon>
        <taxon>Hexapoda</taxon>
        <taxon>Insecta</taxon>
        <taxon>Pterygota</taxon>
        <taxon>Neoptera</taxon>
        <taxon>Endopterygota</taxon>
        <taxon>Coleoptera</taxon>
        <taxon>Polyphaga</taxon>
        <taxon>Cucujiformia</taxon>
        <taxon>Tenebrionidae</taxon>
        <taxon>Zophobas</taxon>
    </lineage>
</organism>
<keyword evidence="4" id="KW-1185">Reference proteome</keyword>
<comment type="caution">
    <text evidence="3">The sequence shown here is derived from an EMBL/GenBank/DDBJ whole genome shotgun (WGS) entry which is preliminary data.</text>
</comment>
<name>A0AA38HHT1_9CUCU</name>
<protein>
    <recommendedName>
        <fullName evidence="2">Helicase ATP-binding domain-containing protein</fullName>
    </recommendedName>
</protein>